<keyword evidence="2" id="KW-1185">Reference proteome</keyword>
<dbReference type="GO" id="GO:0045273">
    <property type="term" value="C:respiratory chain complex II (succinate dehydrogenase)"/>
    <property type="evidence" value="ECO:0007669"/>
    <property type="project" value="InterPro"/>
</dbReference>
<evidence type="ECO:0008006" key="3">
    <source>
        <dbReference type="Google" id="ProtNLM"/>
    </source>
</evidence>
<dbReference type="InterPro" id="IPR025397">
    <property type="entry name" value="SDH5"/>
</dbReference>
<dbReference type="Pfam" id="PF14290">
    <property type="entry name" value="SDH5_plant"/>
    <property type="match status" value="1"/>
</dbReference>
<accession>A0AAN7LL29</accession>
<comment type="caution">
    <text evidence="1">The sequence shown here is derived from an EMBL/GenBank/DDBJ whole genome shotgun (WGS) entry which is preliminary data.</text>
</comment>
<evidence type="ECO:0000313" key="2">
    <source>
        <dbReference type="Proteomes" id="UP001346149"/>
    </source>
</evidence>
<dbReference type="GO" id="GO:0006099">
    <property type="term" value="P:tricarboxylic acid cycle"/>
    <property type="evidence" value="ECO:0007669"/>
    <property type="project" value="InterPro"/>
</dbReference>
<sequence>MPSPSERQPRYPTLLSASDFCLGYKPEDSTDLLAVAILVGVEGRLTMEKTVLIRSMCRSASACLRSLRSTAARSGGSFLVRRHHGVARSWFGSSAAGLPFLADAEWRSPLAMGLGSRCHFSKDVASMPEIKDPQILNAAEELLANNWDELPEDVLYDVKKALSKSSEDEAGKEVLANILRTAEAVEEFSGILVSLKMEFDDSVGLSGEEVKPLSDELSKALQTVYERYTTYINAFVPEESYLKKKVETELGTKMIHLKMRCGGLASDWGKVSVLGTSGLSGSYIEKRA</sequence>
<organism evidence="1 2">
    <name type="scientific">Trapa natans</name>
    <name type="common">Water chestnut</name>
    <dbReference type="NCBI Taxonomy" id="22666"/>
    <lineage>
        <taxon>Eukaryota</taxon>
        <taxon>Viridiplantae</taxon>
        <taxon>Streptophyta</taxon>
        <taxon>Embryophyta</taxon>
        <taxon>Tracheophyta</taxon>
        <taxon>Spermatophyta</taxon>
        <taxon>Magnoliopsida</taxon>
        <taxon>eudicotyledons</taxon>
        <taxon>Gunneridae</taxon>
        <taxon>Pentapetalae</taxon>
        <taxon>rosids</taxon>
        <taxon>malvids</taxon>
        <taxon>Myrtales</taxon>
        <taxon>Lythraceae</taxon>
        <taxon>Trapa</taxon>
    </lineage>
</organism>
<name>A0AAN7LL29_TRANT</name>
<protein>
    <recommendedName>
        <fullName evidence="3">Succinate dehydrogenase subunit 5, mitochondrial</fullName>
    </recommendedName>
</protein>
<dbReference type="AlphaFoldDB" id="A0AAN7LL29"/>
<dbReference type="EMBL" id="JAXQNO010000016">
    <property type="protein sequence ID" value="KAK4782137.1"/>
    <property type="molecule type" value="Genomic_DNA"/>
</dbReference>
<dbReference type="Proteomes" id="UP001346149">
    <property type="component" value="Unassembled WGS sequence"/>
</dbReference>
<proteinExistence type="predicted"/>
<gene>
    <name evidence="1" type="ORF">SAY86_016239</name>
</gene>
<reference evidence="1 2" key="1">
    <citation type="journal article" date="2023" name="Hortic Res">
        <title>Pangenome of water caltrop reveals structural variations and asymmetric subgenome divergence after allopolyploidization.</title>
        <authorList>
            <person name="Zhang X."/>
            <person name="Chen Y."/>
            <person name="Wang L."/>
            <person name="Yuan Y."/>
            <person name="Fang M."/>
            <person name="Shi L."/>
            <person name="Lu R."/>
            <person name="Comes H.P."/>
            <person name="Ma Y."/>
            <person name="Chen Y."/>
            <person name="Huang G."/>
            <person name="Zhou Y."/>
            <person name="Zheng Z."/>
            <person name="Qiu Y."/>
        </authorList>
    </citation>
    <scope>NUCLEOTIDE SEQUENCE [LARGE SCALE GENOMIC DNA]</scope>
    <source>
        <strain evidence="1">F231</strain>
    </source>
</reference>
<dbReference type="PANTHER" id="PTHR36139:SF1">
    <property type="entry name" value="SUCCINATE DEHYDROGENASE SUBUNIT 5, MITOCHONDRIAL"/>
    <property type="match status" value="1"/>
</dbReference>
<evidence type="ECO:0000313" key="1">
    <source>
        <dbReference type="EMBL" id="KAK4782137.1"/>
    </source>
</evidence>
<dbReference type="PANTHER" id="PTHR36139">
    <property type="entry name" value="SUCCINATE DEHYDROGENASE SUBUNIT 5, MITOCHONDRIAL"/>
    <property type="match status" value="1"/>
</dbReference>